<dbReference type="EMBL" id="JH600068">
    <property type="protein sequence ID" value="EIG55311.1"/>
    <property type="molecule type" value="Genomic_DNA"/>
</dbReference>
<accession>I2Q6A5</accession>
<reference evidence="1" key="1">
    <citation type="submission" date="2011-11" db="EMBL/GenBank/DDBJ databases">
        <title>Improved High-Quality Draft sequence of Desulfovibrio sp. U5L.</title>
        <authorList>
            <consortium name="US DOE Joint Genome Institute"/>
            <person name="Lucas S."/>
            <person name="Han J."/>
            <person name="Lapidus A."/>
            <person name="Cheng J.-F."/>
            <person name="Goodwin L."/>
            <person name="Pitluck S."/>
            <person name="Peters L."/>
            <person name="Ovchinnikova G."/>
            <person name="Held B."/>
            <person name="Detter J.C."/>
            <person name="Han C."/>
            <person name="Tapia R."/>
            <person name="Land M."/>
            <person name="Hauser L."/>
            <person name="Kyrpides N."/>
            <person name="Ivanova N."/>
            <person name="Pagani I."/>
            <person name="Gabster J."/>
            <person name="Walker C."/>
            <person name="Stolyar S."/>
            <person name="Stahl D."/>
            <person name="Arkin A."/>
            <person name="Dehal P."/>
            <person name="Hazen T."/>
            <person name="Woyke T."/>
        </authorList>
    </citation>
    <scope>NUCLEOTIDE SEQUENCE [LARGE SCALE GENOMIC DNA]</scope>
    <source>
        <strain evidence="1">U5L</strain>
    </source>
</reference>
<dbReference type="OrthoDB" id="9809418at2"/>
<name>I2Q6A5_9BACT</name>
<proteinExistence type="predicted"/>
<dbReference type="AlphaFoldDB" id="I2Q6A5"/>
<evidence type="ECO:0000313" key="1">
    <source>
        <dbReference type="EMBL" id="EIG55311.1"/>
    </source>
</evidence>
<sequence length="93" mass="10415">MKPVDLLYMGLGAAFMAKDKMQEFLDEMEKRGALSQSEAKTFLEDAKARAHKQEEAACSCLREELRKTLEGLNLATKDDIAELKALLIAQKPE</sequence>
<dbReference type="HOGENOM" id="CLU_131526_3_1_7"/>
<dbReference type="eggNOG" id="COG3937">
    <property type="taxonomic scope" value="Bacteria"/>
</dbReference>
<gene>
    <name evidence="1" type="ORF">DesU5LDRAFT_3692</name>
</gene>
<organism evidence="1">
    <name type="scientific">Desulfovibrio sp. U5L</name>
    <dbReference type="NCBI Taxonomy" id="596152"/>
    <lineage>
        <taxon>Bacteria</taxon>
        <taxon>Pseudomonadati</taxon>
        <taxon>Thermodesulfobacteriota</taxon>
        <taxon>Desulfovibrionia</taxon>
        <taxon>Desulfovibrionales</taxon>
        <taxon>Desulfovibrionaceae</taxon>
        <taxon>Desulfovibrio</taxon>
    </lineage>
</organism>
<dbReference type="STRING" id="596152.DesU5LDRAFT_3692"/>
<protein>
    <recommendedName>
        <fullName evidence="2">Polyhydroxyalkanoate synthesis regulator phasin</fullName>
    </recommendedName>
</protein>
<evidence type="ECO:0008006" key="2">
    <source>
        <dbReference type="Google" id="ProtNLM"/>
    </source>
</evidence>